<dbReference type="Gene3D" id="3.80.10.10">
    <property type="entry name" value="Ribonuclease Inhibitor"/>
    <property type="match status" value="1"/>
</dbReference>
<feature type="compositionally biased region" description="Acidic residues" evidence="1">
    <location>
        <begin position="328"/>
        <end position="366"/>
    </location>
</feature>
<evidence type="ECO:0000313" key="3">
    <source>
        <dbReference type="Proteomes" id="UP000230002"/>
    </source>
</evidence>
<protein>
    <recommendedName>
        <fullName evidence="4">F-box domain-containing protein</fullName>
    </recommendedName>
</protein>
<dbReference type="OrthoDB" id="2753295at2759"/>
<feature type="compositionally biased region" description="Basic and acidic residues" evidence="1">
    <location>
        <begin position="306"/>
        <end position="320"/>
    </location>
</feature>
<reference evidence="2 3" key="1">
    <citation type="journal article" date="2015" name="Sci. Rep.">
        <title>Chromosome-level genome map provides insights into diverse defense mechanisms in the medicinal fungus Ganoderma sinense.</title>
        <authorList>
            <person name="Zhu Y."/>
            <person name="Xu J."/>
            <person name="Sun C."/>
            <person name="Zhou S."/>
            <person name="Xu H."/>
            <person name="Nelson D.R."/>
            <person name="Qian J."/>
            <person name="Song J."/>
            <person name="Luo H."/>
            <person name="Xiang L."/>
            <person name="Li Y."/>
            <person name="Xu Z."/>
            <person name="Ji A."/>
            <person name="Wang L."/>
            <person name="Lu S."/>
            <person name="Hayward A."/>
            <person name="Sun W."/>
            <person name="Li X."/>
            <person name="Schwartz D.C."/>
            <person name="Wang Y."/>
            <person name="Chen S."/>
        </authorList>
    </citation>
    <scope>NUCLEOTIDE SEQUENCE [LARGE SCALE GENOMIC DNA]</scope>
    <source>
        <strain evidence="2 3">ZZ0214-1</strain>
    </source>
</reference>
<dbReference type="AlphaFoldDB" id="A0A2G8SG62"/>
<comment type="caution">
    <text evidence="2">The sequence shown here is derived from an EMBL/GenBank/DDBJ whole genome shotgun (WGS) entry which is preliminary data.</text>
</comment>
<evidence type="ECO:0000256" key="1">
    <source>
        <dbReference type="SAM" id="MobiDB-lite"/>
    </source>
</evidence>
<gene>
    <name evidence="2" type="ORF">GSI_04871</name>
</gene>
<accession>A0A2G8SG62</accession>
<evidence type="ECO:0000313" key="2">
    <source>
        <dbReference type="EMBL" id="PIL32756.1"/>
    </source>
</evidence>
<dbReference type="Proteomes" id="UP000230002">
    <property type="component" value="Unassembled WGS sequence"/>
</dbReference>
<keyword evidence="3" id="KW-1185">Reference proteome</keyword>
<organism evidence="2 3">
    <name type="scientific">Ganoderma sinense ZZ0214-1</name>
    <dbReference type="NCBI Taxonomy" id="1077348"/>
    <lineage>
        <taxon>Eukaryota</taxon>
        <taxon>Fungi</taxon>
        <taxon>Dikarya</taxon>
        <taxon>Basidiomycota</taxon>
        <taxon>Agaricomycotina</taxon>
        <taxon>Agaricomycetes</taxon>
        <taxon>Polyporales</taxon>
        <taxon>Polyporaceae</taxon>
        <taxon>Ganoderma</taxon>
    </lineage>
</organism>
<dbReference type="InterPro" id="IPR032675">
    <property type="entry name" value="LRR_dom_sf"/>
</dbReference>
<feature type="region of interest" description="Disordered" evidence="1">
    <location>
        <begin position="306"/>
        <end position="366"/>
    </location>
</feature>
<proteinExistence type="predicted"/>
<sequence>MPRFNALHKLDITPELRINASNLAAIGQFQHLRMLSIRIAAADCTHLQGSLQSLTALRLGGRPLHLQSFLAATAPPHLQDLSLFFLHDPSPERLSQCLPTILATVPSTLSSLHLESSLVFAPALTSAMDVVQPALALRALTSFTLKFHPLPSVSDADLTAMLAAWPRLAALRIPNGRHPAAEPRHPAPPRTRPTAGVLPALAARGPLLRELVLPEVDLGATPPLDALPPVTATVGHGLRVLDLVSRCGDRHACMRAAVMLDRLFPNMVLPAVRGDVYGEKEEKGWGAVVRLLDAMQAGRKHAEAFERVWGERGDGHEGGRESSSGSGSEDEDEAEDEDEDGDEGEDEDVGEDGDGDEDKDIDMGVE</sequence>
<evidence type="ECO:0008006" key="4">
    <source>
        <dbReference type="Google" id="ProtNLM"/>
    </source>
</evidence>
<name>A0A2G8SG62_9APHY</name>
<dbReference type="EMBL" id="AYKW01000009">
    <property type="protein sequence ID" value="PIL32756.1"/>
    <property type="molecule type" value="Genomic_DNA"/>
</dbReference>